<dbReference type="Proteomes" id="UP001141806">
    <property type="component" value="Unassembled WGS sequence"/>
</dbReference>
<evidence type="ECO:0000313" key="2">
    <source>
        <dbReference type="Proteomes" id="UP001141806"/>
    </source>
</evidence>
<accession>A0A9Q0GXX0</accession>
<dbReference type="EMBL" id="JAMYWD010000011">
    <property type="protein sequence ID" value="KAJ4954638.1"/>
    <property type="molecule type" value="Genomic_DNA"/>
</dbReference>
<protein>
    <submittedName>
        <fullName evidence="1">Uncharacterized protein</fullName>
    </submittedName>
</protein>
<proteinExistence type="predicted"/>
<keyword evidence="2" id="KW-1185">Reference proteome</keyword>
<sequence>MSRNHSSIWLKNPNQATLNIPSFWVLRRPLQIERFLSGSLSSFETNPSPLQRYFVLYVRWVLLKHGVPIAVLRREIESSMPTAVNVGKRTYGFLMEHGYVYFSIVDGSLRNSGGQQLVPVIRHLINSLEQVSCNPNLMVPGGLRFCYHNIQGLHHHQKLVKLKLPHLFKTPLLGKSSKQEKKKVKDRVIEVRNNGSPGITGGLGDREIQG</sequence>
<evidence type="ECO:0000313" key="1">
    <source>
        <dbReference type="EMBL" id="KAJ4954638.1"/>
    </source>
</evidence>
<gene>
    <name evidence="1" type="ORF">NE237_011421</name>
</gene>
<organism evidence="1 2">
    <name type="scientific">Protea cynaroides</name>
    <dbReference type="NCBI Taxonomy" id="273540"/>
    <lineage>
        <taxon>Eukaryota</taxon>
        <taxon>Viridiplantae</taxon>
        <taxon>Streptophyta</taxon>
        <taxon>Embryophyta</taxon>
        <taxon>Tracheophyta</taxon>
        <taxon>Spermatophyta</taxon>
        <taxon>Magnoliopsida</taxon>
        <taxon>Proteales</taxon>
        <taxon>Proteaceae</taxon>
        <taxon>Protea</taxon>
    </lineage>
</organism>
<reference evidence="1" key="1">
    <citation type="journal article" date="2023" name="Plant J.">
        <title>The genome of the king protea, Protea cynaroides.</title>
        <authorList>
            <person name="Chang J."/>
            <person name="Duong T.A."/>
            <person name="Schoeman C."/>
            <person name="Ma X."/>
            <person name="Roodt D."/>
            <person name="Barker N."/>
            <person name="Li Z."/>
            <person name="Van de Peer Y."/>
            <person name="Mizrachi E."/>
        </authorList>
    </citation>
    <scope>NUCLEOTIDE SEQUENCE</scope>
    <source>
        <tissue evidence="1">Young leaves</tissue>
    </source>
</reference>
<name>A0A9Q0GXX0_9MAGN</name>
<comment type="caution">
    <text evidence="1">The sequence shown here is derived from an EMBL/GenBank/DDBJ whole genome shotgun (WGS) entry which is preliminary data.</text>
</comment>
<dbReference type="AlphaFoldDB" id="A0A9Q0GXX0"/>